<dbReference type="InterPro" id="IPR000326">
    <property type="entry name" value="PAP2/HPO"/>
</dbReference>
<dbReference type="InterPro" id="IPR036938">
    <property type="entry name" value="PAP2/HPO_sf"/>
</dbReference>
<feature type="transmembrane region" description="Helical" evidence="7">
    <location>
        <begin position="36"/>
        <end position="61"/>
    </location>
</feature>
<dbReference type="InterPro" id="IPR043216">
    <property type="entry name" value="PAP-like"/>
</dbReference>
<keyword evidence="10" id="KW-1185">Reference proteome</keyword>
<dbReference type="SMART" id="SM01110">
    <property type="entry name" value="Cutinase"/>
    <property type="match status" value="1"/>
</dbReference>
<feature type="transmembrane region" description="Helical" evidence="7">
    <location>
        <begin position="129"/>
        <end position="150"/>
    </location>
</feature>
<dbReference type="GO" id="GO:0016020">
    <property type="term" value="C:membrane"/>
    <property type="evidence" value="ECO:0007669"/>
    <property type="project" value="UniProtKB-SubCell"/>
</dbReference>
<dbReference type="OrthoDB" id="2586582at2759"/>
<evidence type="ECO:0000256" key="1">
    <source>
        <dbReference type="ARBA" id="ARBA00004141"/>
    </source>
</evidence>
<gene>
    <name evidence="9" type="ORF">CSHISOI_06904</name>
</gene>
<accession>A0A5Q4BP37</accession>
<protein>
    <submittedName>
        <fullName evidence="9">PA-phosphatase related-family protein</fullName>
    </submittedName>
</protein>
<dbReference type="Pfam" id="PF01083">
    <property type="entry name" value="Cutinase"/>
    <property type="match status" value="1"/>
</dbReference>
<keyword evidence="6 7" id="KW-0472">Membrane</keyword>
<feature type="domain" description="Phosphatidic acid phosphatase type 2/haloperoxidase" evidence="8">
    <location>
        <begin position="127"/>
        <end position="285"/>
    </location>
</feature>
<dbReference type="Gene3D" id="3.40.50.1820">
    <property type="entry name" value="alpha/beta hydrolase"/>
    <property type="match status" value="1"/>
</dbReference>
<dbReference type="GO" id="GO:0046839">
    <property type="term" value="P:phospholipid dephosphorylation"/>
    <property type="evidence" value="ECO:0007669"/>
    <property type="project" value="TreeGrafter"/>
</dbReference>
<evidence type="ECO:0000256" key="6">
    <source>
        <dbReference type="ARBA" id="ARBA00023136"/>
    </source>
</evidence>
<dbReference type="CDD" id="cd03390">
    <property type="entry name" value="PAP2_containing_1_like"/>
    <property type="match status" value="1"/>
</dbReference>
<dbReference type="InterPro" id="IPR029058">
    <property type="entry name" value="AB_hydrolase_fold"/>
</dbReference>
<keyword evidence="4" id="KW-0378">Hydrolase</keyword>
<feature type="transmembrane region" description="Helical" evidence="7">
    <location>
        <begin position="239"/>
        <end position="261"/>
    </location>
</feature>
<dbReference type="SUPFAM" id="SSF48317">
    <property type="entry name" value="Acid phosphatase/Vanadium-dependent haloperoxidase"/>
    <property type="match status" value="1"/>
</dbReference>
<comment type="similarity">
    <text evidence="2">Belongs to the PA-phosphatase related phosphoesterase family.</text>
</comment>
<dbReference type="InterPro" id="IPR000675">
    <property type="entry name" value="Cutinase/axe"/>
</dbReference>
<name>A0A5Q4BP37_9PEZI</name>
<evidence type="ECO:0000256" key="4">
    <source>
        <dbReference type="ARBA" id="ARBA00022801"/>
    </source>
</evidence>
<evidence type="ECO:0000313" key="10">
    <source>
        <dbReference type="Proteomes" id="UP000326340"/>
    </source>
</evidence>
<proteinExistence type="inferred from homology"/>
<dbReference type="GO" id="GO:0052689">
    <property type="term" value="F:carboxylic ester hydrolase activity"/>
    <property type="evidence" value="ECO:0007669"/>
    <property type="project" value="UniProtKB-ARBA"/>
</dbReference>
<sequence>MQQQSRQQKIHGEDREPVPKFTRDTVRSVKASWEFFLAWIRITWFDILVNSAIGGASLGIYNAPLAATRNFPVTFNGSGDIVYPQFAYPDRGWIIDTWLSALLSVLIPIVVILLAQFRVKNIWDLNNGIIGLIFSVSLGTLMQVVIKQLIGGFRPYFLAVCMPDISRAAANNRTGLNAVGFQQVMYSVDICTQPDSAKLKNAMTSFPSGHSTAAFAAYVYLFLYLNAKLKVWANYRPALWKIALTFAPLLGALLIACSLTIDQAHNWYDIVAGSAIGIAVAFGSYRGCYAAIWDWRFNHIPLQRRDQMVYFPEDAAALFNLVLLASAAPGKRQSTGSGSCTDLHIFLARGWNEGYPGRQQLVIDATCNGLSSCDYEDILFDASNPQGYPNAVEQGRASGVSQIKAYAEKCPNSKIALSGYSEGANVVGNILADSGLSATAAPGTQFCAALLFGDPTHIADQSYNFEAGSGYSGSMARSRSSLDNLNNFAGVLRSWCNGEDTVCASGEGRTMGENAHTNYFQLYTDAAAAYIKEKCVSSSTPPAATATATSGAPAPTSTAGSVCVSGKVAAGLSDNYSGLCGFACSNGYCPDGVCECSAFGAATTGPGGDGRDGCPADGLDESYKGLCSFSCSRDYCPPGACKYC</sequence>
<comment type="caution">
    <text evidence="9">The sequence shown here is derived from an EMBL/GenBank/DDBJ whole genome shotgun (WGS) entry which is preliminary data.</text>
</comment>
<evidence type="ECO:0000256" key="7">
    <source>
        <dbReference type="SAM" id="Phobius"/>
    </source>
</evidence>
<keyword evidence="5 7" id="KW-1133">Transmembrane helix</keyword>
<feature type="transmembrane region" description="Helical" evidence="7">
    <location>
        <begin position="208"/>
        <end position="227"/>
    </location>
</feature>
<keyword evidence="3 7" id="KW-0812">Transmembrane</keyword>
<dbReference type="Pfam" id="PF01569">
    <property type="entry name" value="PAP2"/>
    <property type="match status" value="1"/>
</dbReference>
<dbReference type="AlphaFoldDB" id="A0A5Q4BP37"/>
<dbReference type="EMBL" id="PUHP01000678">
    <property type="protein sequence ID" value="TQN68541.1"/>
    <property type="molecule type" value="Genomic_DNA"/>
</dbReference>
<feature type="transmembrane region" description="Helical" evidence="7">
    <location>
        <begin position="267"/>
        <end position="288"/>
    </location>
</feature>
<dbReference type="Proteomes" id="UP000326340">
    <property type="component" value="Unassembled WGS sequence"/>
</dbReference>
<evidence type="ECO:0000256" key="5">
    <source>
        <dbReference type="ARBA" id="ARBA00022989"/>
    </source>
</evidence>
<evidence type="ECO:0000313" key="9">
    <source>
        <dbReference type="EMBL" id="TQN68541.1"/>
    </source>
</evidence>
<evidence type="ECO:0000256" key="3">
    <source>
        <dbReference type="ARBA" id="ARBA00022692"/>
    </source>
</evidence>
<reference evidence="9 10" key="1">
    <citation type="journal article" date="2019" name="Sci. Rep.">
        <title>Colletotrichum shisoi sp. nov., an anthracnose pathogen of Perilla frutescens in Japan: molecular phylogenetic, morphological and genomic evidence.</title>
        <authorList>
            <person name="Gan P."/>
            <person name="Tsushima A."/>
            <person name="Hiroyama R."/>
            <person name="Narusaka M."/>
            <person name="Takano Y."/>
            <person name="Narusaka Y."/>
            <person name="Kawaradani M."/>
            <person name="Damm U."/>
            <person name="Shirasu K."/>
        </authorList>
    </citation>
    <scope>NUCLEOTIDE SEQUENCE [LARGE SCALE GENOMIC DNA]</scope>
    <source>
        <strain evidence="9 10">PG-2018a</strain>
    </source>
</reference>
<evidence type="ECO:0000259" key="8">
    <source>
        <dbReference type="SMART" id="SM00014"/>
    </source>
</evidence>
<dbReference type="Gene3D" id="1.20.144.10">
    <property type="entry name" value="Phosphatidic acid phosphatase type 2/haloperoxidase"/>
    <property type="match status" value="1"/>
</dbReference>
<dbReference type="SMART" id="SM00014">
    <property type="entry name" value="acidPPc"/>
    <property type="match status" value="1"/>
</dbReference>
<dbReference type="GO" id="GO:0008195">
    <property type="term" value="F:phosphatidate phosphatase activity"/>
    <property type="evidence" value="ECO:0007669"/>
    <property type="project" value="TreeGrafter"/>
</dbReference>
<feature type="transmembrane region" description="Helical" evidence="7">
    <location>
        <begin position="98"/>
        <end position="117"/>
    </location>
</feature>
<dbReference type="GO" id="GO:0006644">
    <property type="term" value="P:phospholipid metabolic process"/>
    <property type="evidence" value="ECO:0007669"/>
    <property type="project" value="InterPro"/>
</dbReference>
<dbReference type="PANTHER" id="PTHR10165">
    <property type="entry name" value="LIPID PHOSPHATE PHOSPHATASE"/>
    <property type="match status" value="1"/>
</dbReference>
<dbReference type="SUPFAM" id="SSF53474">
    <property type="entry name" value="alpha/beta-Hydrolases"/>
    <property type="match status" value="1"/>
</dbReference>
<organism evidence="9 10">
    <name type="scientific">Colletotrichum shisoi</name>
    <dbReference type="NCBI Taxonomy" id="2078593"/>
    <lineage>
        <taxon>Eukaryota</taxon>
        <taxon>Fungi</taxon>
        <taxon>Dikarya</taxon>
        <taxon>Ascomycota</taxon>
        <taxon>Pezizomycotina</taxon>
        <taxon>Sordariomycetes</taxon>
        <taxon>Hypocreomycetidae</taxon>
        <taxon>Glomerellales</taxon>
        <taxon>Glomerellaceae</taxon>
        <taxon>Colletotrichum</taxon>
        <taxon>Colletotrichum destructivum species complex</taxon>
    </lineage>
</organism>
<dbReference type="PANTHER" id="PTHR10165:SF84">
    <property type="entry name" value="PHOSPHATIDIC ACID PHOSPHATASE BETA"/>
    <property type="match status" value="1"/>
</dbReference>
<comment type="subcellular location">
    <subcellularLocation>
        <location evidence="1">Membrane</location>
        <topology evidence="1">Multi-pass membrane protein</topology>
    </subcellularLocation>
</comment>
<evidence type="ECO:0000256" key="2">
    <source>
        <dbReference type="ARBA" id="ARBA00008816"/>
    </source>
</evidence>